<dbReference type="PROSITE" id="PS00608">
    <property type="entry name" value="GLYCOSYL_HYDROL_F2_2"/>
    <property type="match status" value="1"/>
</dbReference>
<dbReference type="Gene3D" id="3.20.20.80">
    <property type="entry name" value="Glycosidases"/>
    <property type="match status" value="1"/>
</dbReference>
<sequence>MTKTRRSLFRASLAGCFVLILATLSSAAFPSAKPDPINFGWRFAEGENATAMQPGFDDSTWEAVDLPHDWAIHKNFDPEGDPNTAKLEWKGEGWYRKTFELPADAQGKRLQFLFDGVMANPTVYLNGEEVGSWIYGYNSFHIDATDAANFGGENVLAVHVDTQAHHSRWYPGAGIYRKVSMRLVDPVHIPYWGVAVTTPRVEDDEASVQVDVELANETGKAQSAEVVVEIVDPLGEVVRTETLAVEVPVAGIKATLQFELDAVKRWDVEHPHLYTAKTAILADRGMSDNLDTNFGIRTYEWTADDGFHLNGRRVDLQGVNEHHTHGMLGAAFFPRAVERKFEILRDMGVNALRTSHNPEAPEVLELCDRLGIVVFNELYDKWDRTGGVDVDTATFVNEYAEREVRNFVRRDRNHPSVMLWSVANEDGAVLTNRDGKSAEHVAKMVSYFEKYDNTRPTTMGCHVASGARREWGIFEALDSSGWNYSQRYMNFRKNYPEKPVIYSETASAFGTRGHYELDLPESKIDFGDDGFQNGFILTSAPWGDIPEHEFERMRKHRFLNGDFVWTGFDYLGEPTPARGVNSPPELKLEARSSYFGIVDLAGLPKDTFYLYRSQWNKADRTVHLSPHWNWSEGDQVPAIIYTDGDEAELFLNGRSIGRKSKVDPDQMQTANIAYQKTSYASSSQVVQDEGGNVLTDNTTDKAFDGNPNTRWAAADGTAPQFLKVDLGEERSFKQIRIQWERAAEIYDYAVLISSDDENWTPVGGEERRIGELTTIEFDWVDARFVKLEVNEIADNRWASVRELEVLDKETANRNPYYDVVDAYRIRFFDIPYEPGELKVVAYRDGQRIGEAAVQTAGPPATLELTPDRRVMKADGMDLCYVAIKLLDDEGRLCPWAMDELSFETEGAATFMGVANGNSIGFDALTDETHPLFYGQAVAVLRSKPGTAGRATLTVKAEGYPKSKVEVLFAD</sequence>
<dbReference type="SUPFAM" id="SSF51445">
    <property type="entry name" value="(Trans)glycosidases"/>
    <property type="match status" value="1"/>
</dbReference>
<dbReference type="PRINTS" id="PR00132">
    <property type="entry name" value="GLHYDRLASE2"/>
</dbReference>
<feature type="domain" description="F5/8 type C" evidence="5">
    <location>
        <begin position="667"/>
        <end position="808"/>
    </location>
</feature>
<dbReference type="EMBL" id="JACYFG010000002">
    <property type="protein sequence ID" value="MBD5778058.1"/>
    <property type="molecule type" value="Genomic_DNA"/>
</dbReference>
<dbReference type="AlphaFoldDB" id="A0A927F445"/>
<evidence type="ECO:0000256" key="3">
    <source>
        <dbReference type="ARBA" id="ARBA00023295"/>
    </source>
</evidence>
<dbReference type="RefSeq" id="WP_191615185.1">
    <property type="nucleotide sequence ID" value="NZ_JACYFG010000002.1"/>
</dbReference>
<dbReference type="Proteomes" id="UP000622317">
    <property type="component" value="Unassembled WGS sequence"/>
</dbReference>
<name>A0A927F445_9BACT</name>
<dbReference type="InterPro" id="IPR054593">
    <property type="entry name" value="Beta-mannosidase-like_N2"/>
</dbReference>
<dbReference type="Gene3D" id="2.60.120.260">
    <property type="entry name" value="Galactose-binding domain-like"/>
    <property type="match status" value="2"/>
</dbReference>
<dbReference type="InterPro" id="IPR006103">
    <property type="entry name" value="Glyco_hydro_2_cat"/>
</dbReference>
<feature type="chain" id="PRO_5036719883" evidence="4">
    <location>
        <begin position="28"/>
        <end position="970"/>
    </location>
</feature>
<dbReference type="InterPro" id="IPR023232">
    <property type="entry name" value="Glyco_hydro_2_AS"/>
</dbReference>
<dbReference type="SUPFAM" id="SSF49303">
    <property type="entry name" value="beta-Galactosidase/glucuronidase domain"/>
    <property type="match status" value="1"/>
</dbReference>
<comment type="caution">
    <text evidence="6">The sequence shown here is derived from an EMBL/GenBank/DDBJ whole genome shotgun (WGS) entry which is preliminary data.</text>
</comment>
<dbReference type="SUPFAM" id="SSF49785">
    <property type="entry name" value="Galactose-binding domain-like"/>
    <property type="match status" value="2"/>
</dbReference>
<dbReference type="InterPro" id="IPR000421">
    <property type="entry name" value="FA58C"/>
</dbReference>
<dbReference type="InterPro" id="IPR013783">
    <property type="entry name" value="Ig-like_fold"/>
</dbReference>
<evidence type="ECO:0000256" key="2">
    <source>
        <dbReference type="ARBA" id="ARBA00022801"/>
    </source>
</evidence>
<dbReference type="InterPro" id="IPR006102">
    <property type="entry name" value="Ig-like_GH2"/>
</dbReference>
<accession>A0A927F445</accession>
<keyword evidence="3" id="KW-0326">Glycosidase</keyword>
<evidence type="ECO:0000313" key="7">
    <source>
        <dbReference type="Proteomes" id="UP000622317"/>
    </source>
</evidence>
<dbReference type="InterPro" id="IPR036156">
    <property type="entry name" value="Beta-gal/glucu_dom_sf"/>
</dbReference>
<dbReference type="InterPro" id="IPR040605">
    <property type="entry name" value="Glyco_hydro2_dom5"/>
</dbReference>
<dbReference type="PANTHER" id="PTHR42732:SF1">
    <property type="entry name" value="BETA-MANNOSIDASE"/>
    <property type="match status" value="1"/>
</dbReference>
<keyword evidence="4" id="KW-0732">Signal</keyword>
<dbReference type="Pfam" id="PF02836">
    <property type="entry name" value="Glyco_hydro_2_C"/>
    <property type="match status" value="1"/>
</dbReference>
<evidence type="ECO:0000313" key="6">
    <source>
        <dbReference type="EMBL" id="MBD5778058.1"/>
    </source>
</evidence>
<dbReference type="GO" id="GO:0004553">
    <property type="term" value="F:hydrolase activity, hydrolyzing O-glycosyl compounds"/>
    <property type="evidence" value="ECO:0007669"/>
    <property type="project" value="InterPro"/>
</dbReference>
<dbReference type="PANTHER" id="PTHR42732">
    <property type="entry name" value="BETA-GALACTOSIDASE"/>
    <property type="match status" value="1"/>
</dbReference>
<dbReference type="Pfam" id="PF18565">
    <property type="entry name" value="Glyco_hydro2_C5"/>
    <property type="match status" value="1"/>
</dbReference>
<dbReference type="Pfam" id="PF16355">
    <property type="entry name" value="DUF4982"/>
    <property type="match status" value="2"/>
</dbReference>
<proteinExistence type="inferred from homology"/>
<dbReference type="PROSITE" id="PS50022">
    <property type="entry name" value="FA58C_3"/>
    <property type="match status" value="1"/>
</dbReference>
<dbReference type="InterPro" id="IPR017853">
    <property type="entry name" value="GH"/>
</dbReference>
<evidence type="ECO:0000256" key="1">
    <source>
        <dbReference type="ARBA" id="ARBA00007401"/>
    </source>
</evidence>
<gene>
    <name evidence="6" type="ORF">IEN85_00930</name>
</gene>
<evidence type="ECO:0000259" key="5">
    <source>
        <dbReference type="PROSITE" id="PS50022"/>
    </source>
</evidence>
<dbReference type="InterPro" id="IPR008979">
    <property type="entry name" value="Galactose-bd-like_sf"/>
</dbReference>
<dbReference type="InterPro" id="IPR032311">
    <property type="entry name" value="DUF4982"/>
</dbReference>
<keyword evidence="7" id="KW-1185">Reference proteome</keyword>
<dbReference type="Pfam" id="PF00754">
    <property type="entry name" value="F5_F8_type_C"/>
    <property type="match status" value="1"/>
</dbReference>
<dbReference type="InterPro" id="IPR006101">
    <property type="entry name" value="Glyco_hydro_2"/>
</dbReference>
<dbReference type="Pfam" id="PF00703">
    <property type="entry name" value="Glyco_hydro_2"/>
    <property type="match status" value="1"/>
</dbReference>
<organism evidence="6 7">
    <name type="scientific">Pelagicoccus enzymogenes</name>
    <dbReference type="NCBI Taxonomy" id="2773457"/>
    <lineage>
        <taxon>Bacteria</taxon>
        <taxon>Pseudomonadati</taxon>
        <taxon>Verrucomicrobiota</taxon>
        <taxon>Opitutia</taxon>
        <taxon>Puniceicoccales</taxon>
        <taxon>Pelagicoccaceae</taxon>
        <taxon>Pelagicoccus</taxon>
    </lineage>
</organism>
<protein>
    <submittedName>
        <fullName evidence="6">Discoidin domain-containing protein</fullName>
    </submittedName>
</protein>
<evidence type="ECO:0000256" key="4">
    <source>
        <dbReference type="SAM" id="SignalP"/>
    </source>
</evidence>
<keyword evidence="2" id="KW-0378">Hydrolase</keyword>
<comment type="similarity">
    <text evidence="1">Belongs to the glycosyl hydrolase 2 family.</text>
</comment>
<dbReference type="InterPro" id="IPR051913">
    <property type="entry name" value="GH2_Domain-Containing"/>
</dbReference>
<feature type="signal peptide" evidence="4">
    <location>
        <begin position="1"/>
        <end position="27"/>
    </location>
</feature>
<dbReference type="Gene3D" id="2.60.40.10">
    <property type="entry name" value="Immunoglobulins"/>
    <property type="match status" value="3"/>
</dbReference>
<dbReference type="GO" id="GO:0005975">
    <property type="term" value="P:carbohydrate metabolic process"/>
    <property type="evidence" value="ECO:0007669"/>
    <property type="project" value="InterPro"/>
</dbReference>
<reference evidence="6" key="1">
    <citation type="submission" date="2020-09" db="EMBL/GenBank/DDBJ databases">
        <title>Pelagicoccus enzymogenes sp. nov. with an EPS production, isolated from marine sediment.</title>
        <authorList>
            <person name="Feng X."/>
        </authorList>
    </citation>
    <scope>NUCLEOTIDE SEQUENCE</scope>
    <source>
        <strain evidence="6">NFK12</strain>
    </source>
</reference>
<dbReference type="Pfam" id="PF22666">
    <property type="entry name" value="Glyco_hydro_2_N2"/>
    <property type="match status" value="1"/>
</dbReference>